<evidence type="ECO:0000259" key="2">
    <source>
        <dbReference type="PROSITE" id="PS50106"/>
    </source>
</evidence>
<comment type="caution">
    <text evidence="3">The sequence shown here is derived from an EMBL/GenBank/DDBJ whole genome shotgun (WGS) entry which is preliminary data.</text>
</comment>
<dbReference type="Pfam" id="PF17820">
    <property type="entry name" value="PDZ_6"/>
    <property type="match status" value="1"/>
</dbReference>
<feature type="transmembrane region" description="Helical" evidence="1">
    <location>
        <begin position="212"/>
        <end position="233"/>
    </location>
</feature>
<dbReference type="RefSeq" id="WP_232025946.1">
    <property type="nucleotide sequence ID" value="NZ_BJUE01000067.1"/>
</dbReference>
<dbReference type="InterPro" id="IPR001478">
    <property type="entry name" value="PDZ"/>
</dbReference>
<accession>A0A8B4Q4R9</accession>
<keyword evidence="3" id="KW-0131">Cell cycle</keyword>
<organism evidence="3 5">
    <name type="scientific">Kurthia zopfii</name>
    <dbReference type="NCBI Taxonomy" id="1650"/>
    <lineage>
        <taxon>Bacteria</taxon>
        <taxon>Bacillati</taxon>
        <taxon>Bacillota</taxon>
        <taxon>Bacilli</taxon>
        <taxon>Bacillales</taxon>
        <taxon>Caryophanaceae</taxon>
        <taxon>Kurthia</taxon>
    </lineage>
</organism>
<dbReference type="SUPFAM" id="SSF50156">
    <property type="entry name" value="PDZ domain-like"/>
    <property type="match status" value="1"/>
</dbReference>
<feature type="transmembrane region" description="Helical" evidence="1">
    <location>
        <begin position="245"/>
        <end position="262"/>
    </location>
</feature>
<evidence type="ECO:0000313" key="6">
    <source>
        <dbReference type="Proteomes" id="UP000294641"/>
    </source>
</evidence>
<feature type="transmembrane region" description="Helical" evidence="1">
    <location>
        <begin position="20"/>
        <end position="37"/>
    </location>
</feature>
<reference evidence="4 6" key="2">
    <citation type="submission" date="2019-03" db="EMBL/GenBank/DDBJ databases">
        <title>Genomic Encyclopedia of Type Strains, Phase IV (KMG-IV): sequencing the most valuable type-strain genomes for metagenomic binning, comparative biology and taxonomic classification.</title>
        <authorList>
            <person name="Goeker M."/>
        </authorList>
    </citation>
    <scope>NUCLEOTIDE SEQUENCE [LARGE SCALE GENOMIC DNA]</scope>
    <source>
        <strain evidence="4 6">DSM 20580</strain>
    </source>
</reference>
<evidence type="ECO:0000313" key="5">
    <source>
        <dbReference type="Proteomes" id="UP000254330"/>
    </source>
</evidence>
<feature type="transmembrane region" description="Helical" evidence="1">
    <location>
        <begin position="106"/>
        <end position="123"/>
    </location>
</feature>
<dbReference type="Gene3D" id="2.30.42.10">
    <property type="match status" value="1"/>
</dbReference>
<dbReference type="InterPro" id="IPR036034">
    <property type="entry name" value="PDZ_sf"/>
</dbReference>
<feature type="transmembrane region" description="Helical" evidence="1">
    <location>
        <begin position="183"/>
        <end position="200"/>
    </location>
</feature>
<protein>
    <submittedName>
        <fullName evidence="3">Cell division topological determinant MinJ</fullName>
    </submittedName>
    <submittedName>
        <fullName evidence="4">PDZ domain-containing protein</fullName>
    </submittedName>
</protein>
<evidence type="ECO:0000313" key="3">
    <source>
        <dbReference type="EMBL" id="STX08832.1"/>
    </source>
</evidence>
<keyword evidence="1" id="KW-0812">Transmembrane</keyword>
<dbReference type="EMBL" id="UGNP01000001">
    <property type="protein sequence ID" value="STX08832.1"/>
    <property type="molecule type" value="Genomic_DNA"/>
</dbReference>
<keyword evidence="6" id="KW-1185">Reference proteome</keyword>
<gene>
    <name evidence="3" type="primary">minJ</name>
    <name evidence="4" type="ORF">DFR61_1542</name>
    <name evidence="3" type="ORF">NCTC10597_00498</name>
</gene>
<keyword evidence="3" id="KW-0132">Cell division</keyword>
<keyword evidence="1" id="KW-0472">Membrane</keyword>
<feature type="transmembrane region" description="Helical" evidence="1">
    <location>
        <begin position="143"/>
        <end position="162"/>
    </location>
</feature>
<feature type="transmembrane region" description="Helical" evidence="1">
    <location>
        <begin position="268"/>
        <end position="288"/>
    </location>
</feature>
<keyword evidence="1" id="KW-1133">Transmembrane helix</keyword>
<dbReference type="SMART" id="SM00228">
    <property type="entry name" value="PDZ"/>
    <property type="match status" value="1"/>
</dbReference>
<evidence type="ECO:0000313" key="4">
    <source>
        <dbReference type="EMBL" id="TDR33399.1"/>
    </source>
</evidence>
<reference evidence="3 5" key="1">
    <citation type="submission" date="2018-06" db="EMBL/GenBank/DDBJ databases">
        <authorList>
            <consortium name="Pathogen Informatics"/>
            <person name="Doyle S."/>
        </authorList>
    </citation>
    <scope>NUCLEOTIDE SEQUENCE [LARGE SCALE GENOMIC DNA]</scope>
    <source>
        <strain evidence="3 5">NCTC10597</strain>
    </source>
</reference>
<feature type="domain" description="PDZ" evidence="2">
    <location>
        <begin position="309"/>
        <end position="365"/>
    </location>
</feature>
<sequence>MFMDIIIELLKSLGRLLMNPLLYIAILFTILLGYRRVINERKSFRIRIHWGLSEALMLLKEGRLWIVILSVISLGLGFVLPMEYIVLVTALSILVIVLFYYHAASVAYPFGVAFLILWVIYTNDTSFSFLKWTFDASTIHLKMLASIPILIGILLIAEGQLVKRYAARLASPRLENTSRGLKAVTFLAKRLWVLPVFFLIPGDTISGFAPYWPVFSIGGESYGLIIFPVVLGFQQRARKMLPVHFYPQIGRTITLLGILVAVEGIIAYFFPIIGIAAVIVAIIGRILISVMYSINERKGKYAVTPHNEGVVIAAVLPNSPAEAMDLQVGEIIRKVNGLEVHTEDELYHALQLNAAHCKIEVIDIEGEMRLRQHVIFHHDHFRIGLLLVK</sequence>
<dbReference type="PROSITE" id="PS50106">
    <property type="entry name" value="PDZ"/>
    <property type="match status" value="1"/>
</dbReference>
<feature type="transmembrane region" description="Helical" evidence="1">
    <location>
        <begin position="58"/>
        <end position="78"/>
    </location>
</feature>
<dbReference type="Proteomes" id="UP000294641">
    <property type="component" value="Unassembled WGS sequence"/>
</dbReference>
<dbReference type="EMBL" id="SNZG01000054">
    <property type="protein sequence ID" value="TDR33399.1"/>
    <property type="molecule type" value="Genomic_DNA"/>
</dbReference>
<evidence type="ECO:0000256" key="1">
    <source>
        <dbReference type="SAM" id="Phobius"/>
    </source>
</evidence>
<dbReference type="AlphaFoldDB" id="A0A8B4Q4R9"/>
<dbReference type="InterPro" id="IPR041489">
    <property type="entry name" value="PDZ_6"/>
</dbReference>
<proteinExistence type="predicted"/>
<name>A0A8B4Q4R9_9BACL</name>
<dbReference type="Proteomes" id="UP000254330">
    <property type="component" value="Unassembled WGS sequence"/>
</dbReference>
<dbReference type="GO" id="GO:0051301">
    <property type="term" value="P:cell division"/>
    <property type="evidence" value="ECO:0007669"/>
    <property type="project" value="UniProtKB-KW"/>
</dbReference>